<dbReference type="OrthoDB" id="514477at2759"/>
<dbReference type="PANTHER" id="PTHR46759:SF1">
    <property type="entry name" value="LEUCINE-RICH REPEAT-CONTAINING PROTEIN 72"/>
    <property type="match status" value="1"/>
</dbReference>
<dbReference type="InterPro" id="IPR042655">
    <property type="entry name" value="LRC72"/>
</dbReference>
<dbReference type="EMBL" id="LHPG02000009">
    <property type="protein sequence ID" value="PRW55981.1"/>
    <property type="molecule type" value="Genomic_DNA"/>
</dbReference>
<dbReference type="GO" id="GO:0005930">
    <property type="term" value="C:axoneme"/>
    <property type="evidence" value="ECO:0007669"/>
    <property type="project" value="UniProtKB-SubCell"/>
</dbReference>
<feature type="compositionally biased region" description="Low complexity" evidence="3">
    <location>
        <begin position="430"/>
        <end position="463"/>
    </location>
</feature>
<comment type="caution">
    <text evidence="4">The sequence shown here is derived from an EMBL/GenBank/DDBJ whole genome shotgun (WGS) entry which is preliminary data.</text>
</comment>
<dbReference type="Gene3D" id="3.80.10.10">
    <property type="entry name" value="Ribonuclease Inhibitor"/>
    <property type="match status" value="1"/>
</dbReference>
<evidence type="ECO:0000256" key="3">
    <source>
        <dbReference type="SAM" id="MobiDB-lite"/>
    </source>
</evidence>
<feature type="coiled-coil region" evidence="2">
    <location>
        <begin position="594"/>
        <end position="692"/>
    </location>
</feature>
<feature type="coiled-coil region" evidence="2">
    <location>
        <begin position="513"/>
        <end position="554"/>
    </location>
</feature>
<evidence type="ECO:0000256" key="2">
    <source>
        <dbReference type="SAM" id="Coils"/>
    </source>
</evidence>
<dbReference type="PANTHER" id="PTHR46759">
    <property type="entry name" value="LEUCINE-RICH REPEAT-CONTAINING PROTEIN 72"/>
    <property type="match status" value="1"/>
</dbReference>
<dbReference type="Proteomes" id="UP000239899">
    <property type="component" value="Unassembled WGS sequence"/>
</dbReference>
<comment type="subcellular location">
    <subcellularLocation>
        <location evidence="1">Cytoplasm</location>
        <location evidence="1">Cytoskeleton</location>
        <location evidence="1">Cilium axoneme</location>
    </subcellularLocation>
</comment>
<protein>
    <submittedName>
        <fullName evidence="4">Uncharacterized protein</fullName>
    </submittedName>
</protein>
<dbReference type="InterPro" id="IPR032675">
    <property type="entry name" value="LRR_dom_sf"/>
</dbReference>
<feature type="region of interest" description="Disordered" evidence="3">
    <location>
        <begin position="430"/>
        <end position="494"/>
    </location>
</feature>
<evidence type="ECO:0000313" key="4">
    <source>
        <dbReference type="EMBL" id="PRW55981.1"/>
    </source>
</evidence>
<feature type="region of interest" description="Disordered" evidence="3">
    <location>
        <begin position="359"/>
        <end position="382"/>
    </location>
</feature>
<name>A0A2P6TPM7_CHLSO</name>
<reference evidence="4 5" key="1">
    <citation type="journal article" date="2018" name="Plant J.">
        <title>Genome sequences of Chlorella sorokiniana UTEX 1602 and Micractinium conductrix SAG 241.80: implications to maltose excretion by a green alga.</title>
        <authorList>
            <person name="Arriola M.B."/>
            <person name="Velmurugan N."/>
            <person name="Zhang Y."/>
            <person name="Plunkett M.H."/>
            <person name="Hondzo H."/>
            <person name="Barney B.M."/>
        </authorList>
    </citation>
    <scope>NUCLEOTIDE SEQUENCE [LARGE SCALE GENOMIC DNA]</scope>
    <source>
        <strain evidence="5">UTEX 1602</strain>
    </source>
</reference>
<keyword evidence="2" id="KW-0175">Coiled coil</keyword>
<gene>
    <name evidence="4" type="ORF">C2E21_5081</name>
</gene>
<organism evidence="4 5">
    <name type="scientific">Chlorella sorokiniana</name>
    <name type="common">Freshwater green alga</name>
    <dbReference type="NCBI Taxonomy" id="3076"/>
    <lineage>
        <taxon>Eukaryota</taxon>
        <taxon>Viridiplantae</taxon>
        <taxon>Chlorophyta</taxon>
        <taxon>core chlorophytes</taxon>
        <taxon>Trebouxiophyceae</taxon>
        <taxon>Chlorellales</taxon>
        <taxon>Chlorellaceae</taxon>
        <taxon>Chlorella clade</taxon>
        <taxon>Chlorella</taxon>
    </lineage>
</organism>
<feature type="compositionally biased region" description="Gly residues" evidence="3">
    <location>
        <begin position="476"/>
        <end position="490"/>
    </location>
</feature>
<evidence type="ECO:0000256" key="1">
    <source>
        <dbReference type="ARBA" id="ARBA00004430"/>
    </source>
</evidence>
<keyword evidence="5" id="KW-1185">Reference proteome</keyword>
<feature type="region of interest" description="Disordered" evidence="3">
    <location>
        <begin position="1759"/>
        <end position="1787"/>
    </location>
</feature>
<proteinExistence type="predicted"/>
<accession>A0A2P6TPM7</accession>
<dbReference type="SUPFAM" id="SSF52058">
    <property type="entry name" value="L domain-like"/>
    <property type="match status" value="1"/>
</dbReference>
<evidence type="ECO:0000313" key="5">
    <source>
        <dbReference type="Proteomes" id="UP000239899"/>
    </source>
</evidence>
<feature type="compositionally biased region" description="Low complexity" evidence="3">
    <location>
        <begin position="1579"/>
        <end position="1620"/>
    </location>
</feature>
<feature type="coiled-coil region" evidence="2">
    <location>
        <begin position="1084"/>
        <end position="1475"/>
    </location>
</feature>
<feature type="region of interest" description="Disordered" evidence="3">
    <location>
        <begin position="1543"/>
        <end position="1622"/>
    </location>
</feature>
<sequence>MLQSFSTVGSKVGSSFCHQPSGRLSAGSCRPTATAGSFEGSASAPLSTIPVAMSGYAVQQRERADRLAQLKAGRRRGSGSGGLAAVVAQQPSTFSGSKIAAVDKGITALDALPDRYSGIKTLYVSKNGLRSLEGAAQFRELRALSAADNNISDLDTLRAIPAAGIALEAASFEGNPIADLPNYRAHCIAILGPSLALLDSRAVTAEERAAAPGAVAHEATMLALMVANAALVHKLGRCVQLVKLHCELQCAVLGGQYGNAVAGAGEGVSGAGRGINRVLQLWDYEGSLGRQERHAIGLAIRREVARAYRRIVAKGGKPESSSKLWQQAFAQVMLMQQETIAGLMQMLEEAKAEAAAVLSPLTRPPSPAKRRALANEAEASGRLRQDRDALIQELRDAFLALADTSAANQAALPEFEARIRELHAALEAAACGADPRPASRSSSPQRSRPGSPQRSRPGSPSPAQWTPNPLARHSTAGGGASGSPGVGEGGESPRQGLAGVFRLLEREGRVNQLEALKASVAQYETSSAELQATNHELAEALQQVQQHARELDGRLAEQCAAAEAAAAEAATQQQRRVQQLDELGAKLEEVLTSRVALQSHLEAAAAERQQLEEQTRAEREAAAAEAAQRAAAATATERQLQARIAELEARQPVHLRLTVGYEAEWRAETVKTAALEARLGELQEQLLAHQRRERRDAACAALAARATLRRALLWWRDSAAEQAYMGALRQLAMEHNRNALLATALASWRLAAQRAQAVAALEQQRQQRSLAAAWHAWRLGCQEAVLRRGLDAAASLHRQSALQQQAFWAWRQRAADCRQVDLPSQHPAMQAAAAMQRRRLLRDCLGAWREYMQASVLPRQAALQLRLLEQMMGSQRLAFVAWQEYCTHRRERRLAKEAARRHYLRAQLAHWRAAAAECKEERASELRSAVQSKLILLRRGFRAWRLAVGEQAHEAAGLALAEQHHRRKLLAACWQRWTEWTAVCRVMGQRHAARLLTTAMQAWRAAAKMAERRRAADAFHQRCVRRRFRATLSAWREAAAAWRFRRAQGAHATALLQRRLLGRVLAGWRRAALAGKLCHTLEVVRQLQGAVERVSQELQHKAQQIDSLQAVRVTVEGHSESLSLQVRSLDADLAAAQQRTEELQASAHTAQQELERALADKAAAEATAAAAAATAAAAVAERDAATTGRQQAEADSAAACAARQAAEQEALDAAERAEGAAAAAAAAMAQAAAASAALQQLSEEHQVLQAELAASQQQAQALAGQLEAAKADARAAAEEIASLQQERDRLLRRCEAAQEARATAEAEQQAALRQAERLTALCEQEQERCRALQAELAQVAERNQSLQDSRTSMLEQLERFAAAVQRAEGDHSVLQQAADALRAEQDLQAQRAQEAEAEVQRLAALLDSVQSAKAGVERQLAATRAEATQASGQQQELAGTVAALRSERDSLTGTVEQLQRERAGLEASVARLRDQLHQSNSVLEGCRAMLADCCTARTVAADQTLSLQELLRGVKAEAVLKDAAIKALRRENARLVSLVQPQAAPTPGSASQAGVSPGQPLAQRLGMASPLPGAPTPTSPETSASSGAGMRAGSSTPGWAAVPPVAATPSAAAPGSPVAGLQVPQPQQFRFASPTATSSVPSYIPLTGAQEQPSGAASAATVSPAFSATTSGRALGSLGTVSPASSLGQAAAALCSQLGVPAAGGMPVPVAAGELNDQRLSFLLELVVEKRITAAQAQQVINSAAEGDARPLLQTLDSVKRRVEGRSGGSAVGSPARSAAGHGAPPT</sequence>